<organism evidence="4">
    <name type="scientific">Musa acuminata subsp. malaccensis</name>
    <name type="common">Wild banana</name>
    <name type="synonym">Musa malaccensis</name>
    <dbReference type="NCBI Taxonomy" id="214687"/>
    <lineage>
        <taxon>Eukaryota</taxon>
        <taxon>Viridiplantae</taxon>
        <taxon>Streptophyta</taxon>
        <taxon>Embryophyta</taxon>
        <taxon>Tracheophyta</taxon>
        <taxon>Spermatophyta</taxon>
        <taxon>Magnoliopsida</taxon>
        <taxon>Liliopsida</taxon>
        <taxon>Zingiberales</taxon>
        <taxon>Musaceae</taxon>
        <taxon>Musa</taxon>
    </lineage>
</organism>
<dbReference type="InterPro" id="IPR013126">
    <property type="entry name" value="Hsp_70_fam"/>
</dbReference>
<evidence type="ECO:0000256" key="3">
    <source>
        <dbReference type="SAM" id="MobiDB-lite"/>
    </source>
</evidence>
<feature type="region of interest" description="Disordered" evidence="3">
    <location>
        <begin position="127"/>
        <end position="156"/>
    </location>
</feature>
<dbReference type="InterPro" id="IPR029047">
    <property type="entry name" value="HSP70_peptide-bd_sf"/>
</dbReference>
<keyword evidence="2" id="KW-0067">ATP-binding</keyword>
<dbReference type="GO" id="GO:0140662">
    <property type="term" value="F:ATP-dependent protein folding chaperone"/>
    <property type="evidence" value="ECO:0007669"/>
    <property type="project" value="InterPro"/>
</dbReference>
<proteinExistence type="predicted"/>
<dbReference type="EMBL" id="HG996473">
    <property type="protein sequence ID" value="CAG1855748.1"/>
    <property type="molecule type" value="Genomic_DNA"/>
</dbReference>
<accession>A0A8D7FJ38</accession>
<name>A0A8D7FJ38_MUSAM</name>
<dbReference type="SUPFAM" id="SSF100934">
    <property type="entry name" value="Heat shock protein 70kD (HSP70), C-terminal subdomain"/>
    <property type="match status" value="1"/>
</dbReference>
<keyword evidence="1" id="KW-0547">Nucleotide-binding</keyword>
<evidence type="ECO:0000256" key="1">
    <source>
        <dbReference type="ARBA" id="ARBA00022741"/>
    </source>
</evidence>
<dbReference type="AlphaFoldDB" id="A0A8D7FJ38"/>
<feature type="compositionally biased region" description="Gly residues" evidence="3">
    <location>
        <begin position="130"/>
        <end position="142"/>
    </location>
</feature>
<dbReference type="Pfam" id="PF00012">
    <property type="entry name" value="HSP70"/>
    <property type="match status" value="1"/>
</dbReference>
<dbReference type="InterPro" id="IPR029048">
    <property type="entry name" value="HSP70_C_sf"/>
</dbReference>
<dbReference type="Gene3D" id="2.60.34.10">
    <property type="entry name" value="Substrate Binding Domain Of DNAk, Chain A, domain 1"/>
    <property type="match status" value="1"/>
</dbReference>
<dbReference type="Gene3D" id="1.20.1270.10">
    <property type="match status" value="1"/>
</dbReference>
<sequence>MVQIPMIKDVPSLLVTGTKHIWILTFGVDSRGAGIVTVSAKDKATGKEQQITIRSSGGLSLRMRLRLWSRRPSCMLKNSADTAIYSIEKNLSEYKDKIPAKVASDLRKEMAGDKIDSIKAKLDAAYKAGSSGGSSSSGGSQGGDRVPEADYEEVKK</sequence>
<dbReference type="GO" id="GO:0005524">
    <property type="term" value="F:ATP binding"/>
    <property type="evidence" value="ECO:0007669"/>
    <property type="project" value="UniProtKB-KW"/>
</dbReference>
<reference evidence="4" key="1">
    <citation type="submission" date="2021-03" db="EMBL/GenBank/DDBJ databases">
        <authorList>
            <consortium name="Genoscope - CEA"/>
            <person name="William W."/>
        </authorList>
    </citation>
    <scope>NUCLEOTIDE SEQUENCE</scope>
    <source>
        <strain evidence="4">Doubled-haploid Pahang</strain>
    </source>
</reference>
<feature type="compositionally biased region" description="Basic and acidic residues" evidence="3">
    <location>
        <begin position="145"/>
        <end position="156"/>
    </location>
</feature>
<evidence type="ECO:0000313" key="4">
    <source>
        <dbReference type="EMBL" id="CAG1855748.1"/>
    </source>
</evidence>
<gene>
    <name evidence="4" type="ORF">GSMUA_48900.1</name>
</gene>
<protein>
    <submittedName>
        <fullName evidence="4">(wild Malaysian banana) hypothetical protein</fullName>
    </submittedName>
</protein>
<evidence type="ECO:0000256" key="2">
    <source>
        <dbReference type="ARBA" id="ARBA00022840"/>
    </source>
</evidence>